<dbReference type="Proteomes" id="UP000192578">
    <property type="component" value="Unassembled WGS sequence"/>
</dbReference>
<accession>A0A9X6NRU5</accession>
<comment type="caution">
    <text evidence="2">The sequence shown here is derived from an EMBL/GenBank/DDBJ whole genome shotgun (WGS) entry which is preliminary data.</text>
</comment>
<dbReference type="EMBL" id="MTYJ01000473">
    <property type="protein sequence ID" value="OWA54864.1"/>
    <property type="molecule type" value="Genomic_DNA"/>
</dbReference>
<feature type="chain" id="PRO_5040919593" evidence="1">
    <location>
        <begin position="25"/>
        <end position="230"/>
    </location>
</feature>
<evidence type="ECO:0000313" key="3">
    <source>
        <dbReference type="Proteomes" id="UP000192578"/>
    </source>
</evidence>
<proteinExistence type="predicted"/>
<organism evidence="2 3">
    <name type="scientific">Hypsibius exemplaris</name>
    <name type="common">Freshwater tardigrade</name>
    <dbReference type="NCBI Taxonomy" id="2072580"/>
    <lineage>
        <taxon>Eukaryota</taxon>
        <taxon>Metazoa</taxon>
        <taxon>Ecdysozoa</taxon>
        <taxon>Tardigrada</taxon>
        <taxon>Eutardigrada</taxon>
        <taxon>Parachela</taxon>
        <taxon>Hypsibioidea</taxon>
        <taxon>Hypsibiidae</taxon>
        <taxon>Hypsibius</taxon>
    </lineage>
</organism>
<evidence type="ECO:0000313" key="2">
    <source>
        <dbReference type="EMBL" id="OWA54864.1"/>
    </source>
</evidence>
<feature type="signal peptide" evidence="1">
    <location>
        <begin position="1"/>
        <end position="24"/>
    </location>
</feature>
<keyword evidence="3" id="KW-1185">Reference proteome</keyword>
<gene>
    <name evidence="2" type="ORF">BV898_19256</name>
</gene>
<sequence length="230" mass="24970">MAHWMNLIARVAILTACYIGSAKCTSPTTKNPDMTAAATESPDLAELSLMPSMQFDQPFLQNRPRLIRKTATLPTSAGSTTLDPDAVTPVMPFPETVLDNVISDADRMAIQPSSAKKYKINAITVRLLLTVDASNAMDGGASSIRRKSRTQTTTTMYTATDDAGILVAQQWDANNLAAVKTYPIAGSFVTTTTRNNYTVTVQFTTFAASTIGDGWTQSIEQSEFRWTKTL</sequence>
<reference evidence="3" key="1">
    <citation type="submission" date="2017-01" db="EMBL/GenBank/DDBJ databases">
        <title>Comparative genomics of anhydrobiosis in the tardigrade Hypsibius dujardini.</title>
        <authorList>
            <person name="Yoshida Y."/>
            <person name="Koutsovoulos G."/>
            <person name="Laetsch D."/>
            <person name="Stevens L."/>
            <person name="Kumar S."/>
            <person name="Horikawa D."/>
            <person name="Ishino K."/>
            <person name="Komine S."/>
            <person name="Tomita M."/>
            <person name="Blaxter M."/>
            <person name="Arakawa K."/>
        </authorList>
    </citation>
    <scope>NUCLEOTIDE SEQUENCE [LARGE SCALE GENOMIC DNA]</scope>
    <source>
        <strain evidence="3">Z151</strain>
    </source>
</reference>
<keyword evidence="1" id="KW-0732">Signal</keyword>
<name>A0A9X6NRU5_HYPEX</name>
<protein>
    <submittedName>
        <fullName evidence="2">Uncharacterized protein</fullName>
    </submittedName>
</protein>
<evidence type="ECO:0000256" key="1">
    <source>
        <dbReference type="SAM" id="SignalP"/>
    </source>
</evidence>
<dbReference type="AlphaFoldDB" id="A0A9X6NRU5"/>